<dbReference type="OrthoDB" id="7843894at2"/>
<feature type="transmembrane region" description="Helical" evidence="9">
    <location>
        <begin position="27"/>
        <end position="48"/>
    </location>
</feature>
<comment type="similarity">
    <text evidence="8 9">Belongs to the TRAP transporter small permease family.</text>
</comment>
<keyword evidence="6 9" id="KW-1133">Transmembrane helix</keyword>
<comment type="subcellular location">
    <subcellularLocation>
        <location evidence="1 9">Cell inner membrane</location>
        <topology evidence="1 9">Multi-pass membrane protein</topology>
    </subcellularLocation>
</comment>
<keyword evidence="4 9" id="KW-0997">Cell inner membrane</keyword>
<comment type="caution">
    <text evidence="11">The sequence shown here is derived from an EMBL/GenBank/DDBJ whole genome shotgun (WGS) entry which is preliminary data.</text>
</comment>
<proteinExistence type="inferred from homology"/>
<dbReference type="InterPro" id="IPR055348">
    <property type="entry name" value="DctQ"/>
</dbReference>
<evidence type="ECO:0000256" key="8">
    <source>
        <dbReference type="ARBA" id="ARBA00038436"/>
    </source>
</evidence>
<keyword evidence="2 9" id="KW-0813">Transport</keyword>
<evidence type="ECO:0000256" key="5">
    <source>
        <dbReference type="ARBA" id="ARBA00022692"/>
    </source>
</evidence>
<dbReference type="PANTHER" id="PTHR35011">
    <property type="entry name" value="2,3-DIKETO-L-GULONATE TRAP TRANSPORTER SMALL PERMEASE PROTEIN YIAM"/>
    <property type="match status" value="1"/>
</dbReference>
<feature type="domain" description="Tripartite ATP-independent periplasmic transporters DctQ component" evidence="10">
    <location>
        <begin position="39"/>
        <end position="172"/>
    </location>
</feature>
<evidence type="ECO:0000256" key="7">
    <source>
        <dbReference type="ARBA" id="ARBA00023136"/>
    </source>
</evidence>
<dbReference type="GO" id="GO:0005886">
    <property type="term" value="C:plasma membrane"/>
    <property type="evidence" value="ECO:0007669"/>
    <property type="project" value="UniProtKB-SubCell"/>
</dbReference>
<dbReference type="EMBL" id="APKE01000029">
    <property type="protein sequence ID" value="KAF0675139.1"/>
    <property type="molecule type" value="Genomic_DNA"/>
</dbReference>
<evidence type="ECO:0000256" key="6">
    <source>
        <dbReference type="ARBA" id="ARBA00022989"/>
    </source>
</evidence>
<feature type="transmembrane region" description="Helical" evidence="9">
    <location>
        <begin position="154"/>
        <end position="174"/>
    </location>
</feature>
<evidence type="ECO:0000256" key="1">
    <source>
        <dbReference type="ARBA" id="ARBA00004429"/>
    </source>
</evidence>
<evidence type="ECO:0000259" key="10">
    <source>
        <dbReference type="Pfam" id="PF04290"/>
    </source>
</evidence>
<evidence type="ECO:0000256" key="4">
    <source>
        <dbReference type="ARBA" id="ARBA00022519"/>
    </source>
</evidence>
<accession>A0A921NRR0</accession>
<reference evidence="11" key="1">
    <citation type="submission" date="2013-03" db="EMBL/GenBank/DDBJ databases">
        <title>Genome Sequence of the Profundibacterium mesophilum strain KAUST100406-0324T from Red Sea, a novel genus in the family Rhodobacteraceae.</title>
        <authorList>
            <person name="Essack M."/>
            <person name="Alam I."/>
            <person name="Lafi F."/>
            <person name="Alawi W."/>
            <person name="Kamanu F."/>
            <person name="Al-Suwailem A."/>
            <person name="Lee O.O."/>
            <person name="Xu Y."/>
            <person name="Bajic V."/>
            <person name="Qian P.-Y."/>
            <person name="Archer J."/>
        </authorList>
    </citation>
    <scope>NUCLEOTIDE SEQUENCE</scope>
    <source>
        <strain evidence="11">KAUST100406-0324</strain>
    </source>
</reference>
<evidence type="ECO:0000313" key="11">
    <source>
        <dbReference type="EMBL" id="KAF0675139.1"/>
    </source>
</evidence>
<evidence type="ECO:0000256" key="9">
    <source>
        <dbReference type="RuleBase" id="RU369079"/>
    </source>
</evidence>
<dbReference type="Pfam" id="PF04290">
    <property type="entry name" value="DctQ"/>
    <property type="match status" value="1"/>
</dbReference>
<gene>
    <name evidence="11" type="ORF">PMES_02507</name>
</gene>
<dbReference type="InterPro" id="IPR007387">
    <property type="entry name" value="TRAP_DctQ"/>
</dbReference>
<organism evidence="11 12">
    <name type="scientific">Profundibacterium mesophilum KAUST100406-0324</name>
    <dbReference type="NCBI Taxonomy" id="1037889"/>
    <lineage>
        <taxon>Bacteria</taxon>
        <taxon>Pseudomonadati</taxon>
        <taxon>Pseudomonadota</taxon>
        <taxon>Alphaproteobacteria</taxon>
        <taxon>Rhodobacterales</taxon>
        <taxon>Roseobacteraceae</taxon>
        <taxon>Profundibacterium</taxon>
    </lineage>
</organism>
<feature type="transmembrane region" description="Helical" evidence="9">
    <location>
        <begin position="100"/>
        <end position="123"/>
    </location>
</feature>
<comment type="function">
    <text evidence="9">Part of the tripartite ATP-independent periplasmic (TRAP) transport system.</text>
</comment>
<evidence type="ECO:0000256" key="2">
    <source>
        <dbReference type="ARBA" id="ARBA00022448"/>
    </source>
</evidence>
<keyword evidence="5 9" id="KW-0812">Transmembrane</keyword>
<name>A0A921NRR0_9RHOB</name>
<sequence>MAAGSSVIEDHTALSRLDRKLARLEKVMAFLSGLAVFGIMLLAVVSVTGRNGFNSPLPGYVDWIEQLMPLIAFLGLAYTQRDGTHIRMDIFVSRLRGRMLWAIEWITTLITLAVVLLLIWGSWSHFGRSFDLDAPLWSRDSSIDIAIPLWPTKLLVPVAFSVLAARLAVQLWGFGRAFMQNAVVPVAVPLVKSAAELAAEEADLLADDT</sequence>
<keyword evidence="3" id="KW-1003">Cell membrane</keyword>
<evidence type="ECO:0000256" key="3">
    <source>
        <dbReference type="ARBA" id="ARBA00022475"/>
    </source>
</evidence>
<keyword evidence="7 9" id="KW-0472">Membrane</keyword>
<dbReference type="GO" id="GO:0022857">
    <property type="term" value="F:transmembrane transporter activity"/>
    <property type="evidence" value="ECO:0007669"/>
    <property type="project" value="UniProtKB-UniRule"/>
</dbReference>
<dbReference type="Proteomes" id="UP000698242">
    <property type="component" value="Unassembled WGS sequence"/>
</dbReference>
<feature type="transmembrane region" description="Helical" evidence="9">
    <location>
        <begin position="60"/>
        <end position="79"/>
    </location>
</feature>
<evidence type="ECO:0000313" key="12">
    <source>
        <dbReference type="Proteomes" id="UP000698242"/>
    </source>
</evidence>
<protein>
    <recommendedName>
        <fullName evidence="9">TRAP transporter small permease protein</fullName>
    </recommendedName>
</protein>
<dbReference type="AlphaFoldDB" id="A0A921NRR0"/>
<comment type="subunit">
    <text evidence="9">The complex comprises the extracytoplasmic solute receptor protein and the two transmembrane proteins.</text>
</comment>
<dbReference type="RefSeq" id="WP_159966041.1">
    <property type="nucleotide sequence ID" value="NZ_APKE01000029.1"/>
</dbReference>
<keyword evidence="12" id="KW-1185">Reference proteome</keyword>